<evidence type="ECO:0000313" key="2">
    <source>
        <dbReference type="EMBL" id="CAB5506985.1"/>
    </source>
</evidence>
<keyword evidence="3" id="KW-1185">Reference proteome</keyword>
<organism evidence="1 3">
    <name type="scientific">Bathymodiolus thermophilus thioautotrophic gill symbiont</name>
    <dbReference type="NCBI Taxonomy" id="2360"/>
    <lineage>
        <taxon>Bacteria</taxon>
        <taxon>Pseudomonadati</taxon>
        <taxon>Pseudomonadota</taxon>
        <taxon>Gammaproteobacteria</taxon>
        <taxon>sulfur-oxidizing symbionts</taxon>
    </lineage>
</organism>
<gene>
    <name evidence="1" type="ORF">AZO1586I_1707</name>
    <name evidence="2" type="ORF">AZO1586I_1735</name>
</gene>
<name>A0ABN7GEG8_9GAMM</name>
<dbReference type="EMBL" id="CAHJWF010000365">
    <property type="protein sequence ID" value="CAB5506985.1"/>
    <property type="molecule type" value="Genomic_DNA"/>
</dbReference>
<feature type="non-terminal residue" evidence="1">
    <location>
        <position position="30"/>
    </location>
</feature>
<sequence length="30" mass="3390">MMKFFNAKIIVLFISCLSLQALTATEIKKS</sequence>
<comment type="caution">
    <text evidence="1">The sequence shown here is derived from an EMBL/GenBank/DDBJ whole genome shotgun (WGS) entry which is preliminary data.</text>
</comment>
<reference evidence="1 3" key="1">
    <citation type="submission" date="2020-05" db="EMBL/GenBank/DDBJ databases">
        <authorList>
            <person name="Petersen J."/>
            <person name="Sayavedra L."/>
        </authorList>
    </citation>
    <scope>NUCLEOTIDE SEQUENCE [LARGE SCALE GENOMIC DNA]</scope>
    <source>
        <strain evidence="1">B azoricus SOX ET2 1586I</strain>
    </source>
</reference>
<accession>A0ABN7GEG8</accession>
<proteinExistence type="predicted"/>
<evidence type="ECO:0000313" key="1">
    <source>
        <dbReference type="EMBL" id="CAB5506914.1"/>
    </source>
</evidence>
<protein>
    <submittedName>
        <fullName evidence="1">Uncharacterized protein</fullName>
    </submittedName>
</protein>
<evidence type="ECO:0000313" key="3">
    <source>
        <dbReference type="Proteomes" id="UP000626656"/>
    </source>
</evidence>
<dbReference type="EMBL" id="CAHJWF010000360">
    <property type="protein sequence ID" value="CAB5506914.1"/>
    <property type="molecule type" value="Genomic_DNA"/>
</dbReference>
<dbReference type="Proteomes" id="UP000626656">
    <property type="component" value="Unassembled WGS sequence"/>
</dbReference>